<evidence type="ECO:0000256" key="8">
    <source>
        <dbReference type="ARBA" id="ARBA00022723"/>
    </source>
</evidence>
<dbReference type="GO" id="GO:0046872">
    <property type="term" value="F:metal ion binding"/>
    <property type="evidence" value="ECO:0007669"/>
    <property type="project" value="UniProtKB-KW"/>
</dbReference>
<evidence type="ECO:0000256" key="2">
    <source>
        <dbReference type="ARBA" id="ARBA00001966"/>
    </source>
</evidence>
<comment type="similarity">
    <text evidence="4">Belongs to the prokaryotic molybdopterin-containing oxidoreductase family. NasA/NapA/NarB subfamily.</text>
</comment>
<keyword evidence="12" id="KW-0813">Transport</keyword>
<dbReference type="Proteomes" id="UP000653730">
    <property type="component" value="Unassembled WGS sequence"/>
</dbReference>
<evidence type="ECO:0000256" key="12">
    <source>
        <dbReference type="ARBA" id="ARBA00022982"/>
    </source>
</evidence>
<dbReference type="InterPro" id="IPR041854">
    <property type="entry name" value="BFD-like_2Fe2S-bd_dom_sf"/>
</dbReference>
<dbReference type="InterPro" id="IPR009010">
    <property type="entry name" value="Asp_de-COase-like_dom_sf"/>
</dbReference>
<keyword evidence="9" id="KW-0732">Signal</keyword>
<evidence type="ECO:0000313" key="21">
    <source>
        <dbReference type="EMBL" id="MBC9795528.1"/>
    </source>
</evidence>
<evidence type="ECO:0000256" key="9">
    <source>
        <dbReference type="ARBA" id="ARBA00022729"/>
    </source>
</evidence>
<dbReference type="Pfam" id="PF04324">
    <property type="entry name" value="Fer2_BFD"/>
    <property type="match status" value="1"/>
</dbReference>
<evidence type="ECO:0000256" key="3">
    <source>
        <dbReference type="ARBA" id="ARBA00001974"/>
    </source>
</evidence>
<dbReference type="GO" id="GO:0042128">
    <property type="term" value="P:nitrate assimilation"/>
    <property type="evidence" value="ECO:0007669"/>
    <property type="project" value="UniProtKB-KW"/>
</dbReference>
<dbReference type="CDD" id="cd02754">
    <property type="entry name" value="MopB_Nitrate-R-NapA-like"/>
    <property type="match status" value="1"/>
</dbReference>
<dbReference type="PANTHER" id="PTHR43105:SF9">
    <property type="entry name" value="NADPH-FE(3+) OXIDOREDUCTASE SUBUNIT ALPHA"/>
    <property type="match status" value="1"/>
</dbReference>
<dbReference type="InterPro" id="IPR007419">
    <property type="entry name" value="BFD-like_2Fe2S-bd_dom"/>
</dbReference>
<name>A0A926JQN8_9FLAO</name>
<evidence type="ECO:0000256" key="18">
    <source>
        <dbReference type="ARBA" id="ARBA00055000"/>
    </source>
</evidence>
<dbReference type="GO" id="GO:0050140">
    <property type="term" value="F:nitrate reductase (cytochrome) activity"/>
    <property type="evidence" value="ECO:0007669"/>
    <property type="project" value="UniProtKB-EC"/>
</dbReference>
<dbReference type="FunFam" id="2.40.40.20:FF:000005">
    <property type="entry name" value="Periplasmic nitrate reductase"/>
    <property type="match status" value="1"/>
</dbReference>
<dbReference type="GO" id="GO:0045333">
    <property type="term" value="P:cellular respiration"/>
    <property type="evidence" value="ECO:0007669"/>
    <property type="project" value="UniProtKB-ARBA"/>
</dbReference>
<protein>
    <recommendedName>
        <fullName evidence="19">nitrate reductase (cytochrome)</fullName>
        <ecNumber evidence="19">1.9.6.1</ecNumber>
    </recommendedName>
</protein>
<sequence length="1173" mass="131383">MADVLKTTCSYCGVGCGIKVKKDARNRVYVEGDPDHPVNRGMLCSKGMNLHHVVNNTSDRILYPEMRWSRSHPRERTDWDTALDRAAAVFKSIIKRHGPDSVGFYISGQCLTEEYYIANKLTKGFLKTNNIDTNSRLCMSSAVIGYKKTFGEDSVPVSYDDIELADCFLIAGANPAWCHPILFRRLEKHKENNPHIKIIVVDPRKTDSANFADLHLQIIPGTDVVLYNAIGRRLLDRKQIDHDFIKKHTEGFEKYRDLIKSTSLKNAAKICGITVDEIKDAADMIGASQGFITMWAMGLNQSVIGSNKNFSLLNLSLITGHVGKPGSGPFSLTGQPNAMGGREVGGMASLLAVHKDLGNPEHRKEVADFWGVDEISPKPGYTATEMFEALEKGKLKAIWIVCTNPLVSMPDVCRAEKALQQAKFVVVQDISHRSDTVKHADLLLPAAGWLEKEGTMTNSERRISYLPKGINAPGEAIPDVEILCRFARKMGFRGFDYATTEDIYREYSQMTKGTNIDISYLGYDRLKNEGSFQWPIPDYRHPGTPRLFTDRKFHTPSQKAVFNTPYSTENASIKPDSNYPLILTTGRIRDQWHTMTRTGKVSRLKTHYPEPVLEINPVDAYICKIKDGDVTEIKSRNGTVRVRARVTDSIREQVVFLPMHWGKQLQNDHSRANNLTNNIVDPLSKEPDFKYTAVSVSRYQKPVQKICVIGAGAAAFRFVQNYREHNEEDEIHVFSREPNPFYNRVLLPEYITEELTWEQLQKIKKDELDKLGVTLHSEKQVRQIDREKKQLRDNTEQWHSYDLLILATGSSPFVPGDVPLHLPGRFTIRSKEDADGLKKYLKDTGIPAEKQHVVIVGGGLLGLELAAALKHNNLQITIIQRGSRLMERQLDTISSRLLAQDVQERGVQIYFDNEVSTVFEEEDTRELNITLKSGKIINANAIVYAIGTTPNIKIARECGLQCGRGVKVSPYLQTSDPDIFAIGEIAEFRNNLYGITSAAEEQADVLANYLAGDTGSTYKGSVLMNILKFQDLDLCSIGTIRIPENDEDYEEIVFTDVSKRYYKKCIVKNDLLIGAILMGDKNEFAEFKAMIENKTELLDKRETLLRGSSDAKPVLGKLICSCSQVGEGNLVAAIESGCSDFTELCKQTGAGLGCGSCKTEVREILKKQGSLVS</sequence>
<dbReference type="SUPFAM" id="SSF51905">
    <property type="entry name" value="FAD/NAD(P)-binding domain"/>
    <property type="match status" value="2"/>
</dbReference>
<dbReference type="Pfam" id="PF04879">
    <property type="entry name" value="Molybdop_Fe4S4"/>
    <property type="match status" value="1"/>
</dbReference>
<dbReference type="Pfam" id="PF01568">
    <property type="entry name" value="Molydop_binding"/>
    <property type="match status" value="1"/>
</dbReference>
<keyword evidence="22" id="KW-1185">Reference proteome</keyword>
<comment type="cofactor">
    <cofactor evidence="1">
        <name>Mo-bis(molybdopterin guanine dinucleotide)</name>
        <dbReference type="ChEBI" id="CHEBI:60539"/>
    </cofactor>
</comment>
<feature type="domain" description="4Fe-4S Mo/W bis-MGD-type" evidence="20">
    <location>
        <begin position="2"/>
        <end position="58"/>
    </location>
</feature>
<dbReference type="InterPro" id="IPR023753">
    <property type="entry name" value="FAD/NAD-binding_dom"/>
</dbReference>
<evidence type="ECO:0000256" key="7">
    <source>
        <dbReference type="ARBA" id="ARBA00022630"/>
    </source>
</evidence>
<dbReference type="InterPro" id="IPR006963">
    <property type="entry name" value="Mopterin_OxRdtase_4Fe-4S_dom"/>
</dbReference>
<dbReference type="EMBL" id="JACVDC010000011">
    <property type="protein sequence ID" value="MBC9795528.1"/>
    <property type="molecule type" value="Genomic_DNA"/>
</dbReference>
<dbReference type="GO" id="GO:0051539">
    <property type="term" value="F:4 iron, 4 sulfur cluster binding"/>
    <property type="evidence" value="ECO:0007669"/>
    <property type="project" value="UniProtKB-KW"/>
</dbReference>
<dbReference type="Pfam" id="PF00384">
    <property type="entry name" value="Molybdopterin"/>
    <property type="match status" value="1"/>
</dbReference>
<dbReference type="Gene3D" id="3.40.50.740">
    <property type="match status" value="1"/>
</dbReference>
<gene>
    <name evidence="21" type="ORF">IBL28_06100</name>
</gene>
<evidence type="ECO:0000256" key="16">
    <source>
        <dbReference type="ARBA" id="ARBA00023063"/>
    </source>
</evidence>
<dbReference type="RefSeq" id="WP_187964681.1">
    <property type="nucleotide sequence ID" value="NZ_JACVDC010000011.1"/>
</dbReference>
<dbReference type="AlphaFoldDB" id="A0A926JQN8"/>
<comment type="caution">
    <text evidence="21">The sequence shown here is derived from an EMBL/GenBank/DDBJ whole genome shotgun (WGS) entry which is preliminary data.</text>
</comment>
<keyword evidence="6" id="KW-0500">Molybdenum</keyword>
<dbReference type="SMART" id="SM00926">
    <property type="entry name" value="Molybdop_Fe4S4"/>
    <property type="match status" value="1"/>
</dbReference>
<evidence type="ECO:0000256" key="6">
    <source>
        <dbReference type="ARBA" id="ARBA00022505"/>
    </source>
</evidence>
<accession>A0A926JQN8</accession>
<evidence type="ECO:0000256" key="4">
    <source>
        <dbReference type="ARBA" id="ARBA00008747"/>
    </source>
</evidence>
<evidence type="ECO:0000256" key="1">
    <source>
        <dbReference type="ARBA" id="ARBA00001942"/>
    </source>
</evidence>
<dbReference type="InterPro" id="IPR050123">
    <property type="entry name" value="Prok_molybdopt-oxidoreductase"/>
</dbReference>
<evidence type="ECO:0000256" key="5">
    <source>
        <dbReference type="ARBA" id="ARBA00022485"/>
    </source>
</evidence>
<dbReference type="PRINTS" id="PR00368">
    <property type="entry name" value="FADPNR"/>
</dbReference>
<keyword evidence="8" id="KW-0479">Metal-binding</keyword>
<dbReference type="InterPro" id="IPR006656">
    <property type="entry name" value="Mopterin_OxRdtase"/>
</dbReference>
<dbReference type="GO" id="GO:0016020">
    <property type="term" value="C:membrane"/>
    <property type="evidence" value="ECO:0007669"/>
    <property type="project" value="TreeGrafter"/>
</dbReference>
<evidence type="ECO:0000259" key="20">
    <source>
        <dbReference type="PROSITE" id="PS51669"/>
    </source>
</evidence>
<dbReference type="PANTHER" id="PTHR43105">
    <property type="entry name" value="RESPIRATORY NITRATE REDUCTASE"/>
    <property type="match status" value="1"/>
</dbReference>
<comment type="function">
    <text evidence="18">Catalytic subunit of the periplasmic nitrate reductase complex NapAB. Receives electrons from NapB and catalyzes the reduction of nitrate to nitrite.</text>
</comment>
<proteinExistence type="inferred from homology"/>
<dbReference type="Gene3D" id="3.50.50.60">
    <property type="entry name" value="FAD/NAD(P)-binding domain"/>
    <property type="match status" value="2"/>
</dbReference>
<dbReference type="InterPro" id="IPR041957">
    <property type="entry name" value="CT_Nitrate-R-NapA-like"/>
</dbReference>
<dbReference type="Gene3D" id="1.10.10.1100">
    <property type="entry name" value="BFD-like [2Fe-2S]-binding domain"/>
    <property type="match status" value="1"/>
</dbReference>
<dbReference type="SUPFAM" id="SSF53706">
    <property type="entry name" value="Formate dehydrogenase/DMSO reductase, domains 1-3"/>
    <property type="match status" value="1"/>
</dbReference>
<dbReference type="Gene3D" id="2.20.25.90">
    <property type="entry name" value="ADC-like domains"/>
    <property type="match status" value="1"/>
</dbReference>
<dbReference type="Gene3D" id="3.40.228.10">
    <property type="entry name" value="Dimethylsulfoxide Reductase, domain 2"/>
    <property type="match status" value="1"/>
</dbReference>
<evidence type="ECO:0000256" key="10">
    <source>
        <dbReference type="ARBA" id="ARBA00022764"/>
    </source>
</evidence>
<dbReference type="InterPro" id="IPR041575">
    <property type="entry name" value="Rubredoxin_C"/>
</dbReference>
<dbReference type="InterPro" id="IPR006657">
    <property type="entry name" value="MoPterin_dinucl-bd_dom"/>
</dbReference>
<keyword evidence="13" id="KW-0560">Oxidoreductase</keyword>
<dbReference type="Pfam" id="PF07992">
    <property type="entry name" value="Pyr_redox_2"/>
    <property type="match status" value="1"/>
</dbReference>
<comment type="cofactor">
    <cofactor evidence="3">
        <name>FAD</name>
        <dbReference type="ChEBI" id="CHEBI:57692"/>
    </cofactor>
</comment>
<dbReference type="SUPFAM" id="SSF50692">
    <property type="entry name" value="ADC-like"/>
    <property type="match status" value="1"/>
</dbReference>
<organism evidence="21 22">
    <name type="scientific">Sinomicrobium weinanense</name>
    <dbReference type="NCBI Taxonomy" id="2842200"/>
    <lineage>
        <taxon>Bacteria</taxon>
        <taxon>Pseudomonadati</taxon>
        <taxon>Bacteroidota</taxon>
        <taxon>Flavobacteriia</taxon>
        <taxon>Flavobacteriales</taxon>
        <taxon>Flavobacteriaceae</taxon>
        <taxon>Sinomicrobium</taxon>
    </lineage>
</organism>
<evidence type="ECO:0000256" key="14">
    <source>
        <dbReference type="ARBA" id="ARBA00023004"/>
    </source>
</evidence>
<evidence type="ECO:0000313" key="22">
    <source>
        <dbReference type="Proteomes" id="UP000653730"/>
    </source>
</evidence>
<dbReference type="EC" id="1.9.6.1" evidence="19"/>
<dbReference type="CDD" id="cd02791">
    <property type="entry name" value="MopB_CT_Nitrate-R-NapA-like"/>
    <property type="match status" value="1"/>
</dbReference>
<dbReference type="Pfam" id="PF18267">
    <property type="entry name" value="Rubredoxin_C"/>
    <property type="match status" value="1"/>
</dbReference>
<evidence type="ECO:0000256" key="11">
    <source>
        <dbReference type="ARBA" id="ARBA00022827"/>
    </source>
</evidence>
<keyword evidence="10" id="KW-0574">Periplasm</keyword>
<dbReference type="PRINTS" id="PR00411">
    <property type="entry name" value="PNDRDTASEI"/>
</dbReference>
<keyword evidence="16" id="KW-0534">Nitrate assimilation</keyword>
<keyword evidence="15" id="KW-0411">Iron-sulfur</keyword>
<dbReference type="PROSITE" id="PS51669">
    <property type="entry name" value="4FE4S_MOW_BIS_MGD"/>
    <property type="match status" value="1"/>
</dbReference>
<evidence type="ECO:0000256" key="15">
    <source>
        <dbReference type="ARBA" id="ARBA00023014"/>
    </source>
</evidence>
<dbReference type="GO" id="GO:0043546">
    <property type="term" value="F:molybdopterin cofactor binding"/>
    <property type="evidence" value="ECO:0007669"/>
    <property type="project" value="InterPro"/>
</dbReference>
<dbReference type="InterPro" id="IPR016156">
    <property type="entry name" value="FAD/NAD-linked_Rdtase_dimer_sf"/>
</dbReference>
<dbReference type="Gene3D" id="3.30.390.30">
    <property type="match status" value="1"/>
</dbReference>
<evidence type="ECO:0000256" key="17">
    <source>
        <dbReference type="ARBA" id="ARBA00052176"/>
    </source>
</evidence>
<dbReference type="InterPro" id="IPR036188">
    <property type="entry name" value="FAD/NAD-bd_sf"/>
</dbReference>
<keyword evidence="5" id="KW-0004">4Fe-4S</keyword>
<keyword evidence="11" id="KW-0274">FAD</keyword>
<comment type="cofactor">
    <cofactor evidence="2">
        <name>[4Fe-4S] cluster</name>
        <dbReference type="ChEBI" id="CHEBI:49883"/>
    </cofactor>
</comment>
<reference evidence="21 22" key="1">
    <citation type="submission" date="2020-09" db="EMBL/GenBank/DDBJ databases">
        <title>Sinomicrobium weinanense sp. nov., a halophilic bacteria isolated from saline-alkali soil.</title>
        <authorList>
            <person name="Wu P."/>
            <person name="Ren H."/>
            <person name="Mei Y."/>
            <person name="Liang Y."/>
            <person name="Chen Z."/>
        </authorList>
    </citation>
    <scope>NUCLEOTIDE SEQUENCE [LARGE SCALE GENOMIC DNA]</scope>
    <source>
        <strain evidence="21 22">FJxs</strain>
    </source>
</reference>
<evidence type="ECO:0000256" key="19">
    <source>
        <dbReference type="ARBA" id="ARBA00067026"/>
    </source>
</evidence>
<evidence type="ECO:0000256" key="13">
    <source>
        <dbReference type="ARBA" id="ARBA00023002"/>
    </source>
</evidence>
<comment type="catalytic activity">
    <reaction evidence="17">
        <text>2 Fe(II)-[cytochrome] + nitrate + 2 H(+) = 2 Fe(III)-[cytochrome] + nitrite + H2O</text>
        <dbReference type="Rhea" id="RHEA:12909"/>
        <dbReference type="Rhea" id="RHEA-COMP:11777"/>
        <dbReference type="Rhea" id="RHEA-COMP:11778"/>
        <dbReference type="ChEBI" id="CHEBI:15377"/>
        <dbReference type="ChEBI" id="CHEBI:15378"/>
        <dbReference type="ChEBI" id="CHEBI:16301"/>
        <dbReference type="ChEBI" id="CHEBI:17632"/>
        <dbReference type="ChEBI" id="CHEBI:29033"/>
        <dbReference type="ChEBI" id="CHEBI:29034"/>
        <dbReference type="EC" id="1.9.6.1"/>
    </reaction>
</comment>
<keyword evidence="14" id="KW-0408">Iron</keyword>
<keyword evidence="7" id="KW-0285">Flavoprotein</keyword>
<dbReference type="Gene3D" id="2.40.40.20">
    <property type="match status" value="1"/>
</dbReference>
<keyword evidence="12" id="KW-0249">Electron transport</keyword>